<dbReference type="AlphaFoldDB" id="I1QCF2"/>
<keyword evidence="2" id="KW-1133">Transmembrane helix</keyword>
<protein>
    <submittedName>
        <fullName evidence="3">Uncharacterized protein</fullName>
    </submittedName>
</protein>
<evidence type="ECO:0000256" key="2">
    <source>
        <dbReference type="SAM" id="Phobius"/>
    </source>
</evidence>
<keyword evidence="4" id="KW-1185">Reference proteome</keyword>
<feature type="region of interest" description="Disordered" evidence="1">
    <location>
        <begin position="1"/>
        <end position="20"/>
    </location>
</feature>
<gene>
    <name evidence="3" type="primary">LOC127778685</name>
</gene>
<reference evidence="3" key="1">
    <citation type="submission" date="2015-06" db="UniProtKB">
        <authorList>
            <consortium name="EnsemblPlants"/>
        </authorList>
    </citation>
    <scope>IDENTIFICATION</scope>
</reference>
<keyword evidence="2" id="KW-0472">Membrane</keyword>
<evidence type="ECO:0000313" key="4">
    <source>
        <dbReference type="Proteomes" id="UP000007306"/>
    </source>
</evidence>
<dbReference type="PANTHER" id="PTHR35463">
    <property type="entry name" value="TRANSMEMBRANE PROTEIN"/>
    <property type="match status" value="1"/>
</dbReference>
<dbReference type="Proteomes" id="UP000007306">
    <property type="component" value="Chromosome 7"/>
</dbReference>
<name>I1QCF2_ORYGL</name>
<dbReference type="RefSeq" id="XP_052161267.1">
    <property type="nucleotide sequence ID" value="XM_052305307.1"/>
</dbReference>
<evidence type="ECO:0000313" key="3">
    <source>
        <dbReference type="EnsemblPlants" id="ORGLA07G0179400.1"/>
    </source>
</evidence>
<dbReference type="PANTHER" id="PTHR35463:SF13">
    <property type="match status" value="1"/>
</dbReference>
<feature type="transmembrane region" description="Helical" evidence="2">
    <location>
        <begin position="28"/>
        <end position="45"/>
    </location>
</feature>
<organism evidence="3 4">
    <name type="scientific">Oryza glaberrima</name>
    <name type="common">African rice</name>
    <dbReference type="NCBI Taxonomy" id="4538"/>
    <lineage>
        <taxon>Eukaryota</taxon>
        <taxon>Viridiplantae</taxon>
        <taxon>Streptophyta</taxon>
        <taxon>Embryophyta</taxon>
        <taxon>Tracheophyta</taxon>
        <taxon>Spermatophyta</taxon>
        <taxon>Magnoliopsida</taxon>
        <taxon>Liliopsida</taxon>
        <taxon>Poales</taxon>
        <taxon>Poaceae</taxon>
        <taxon>BOP clade</taxon>
        <taxon>Oryzoideae</taxon>
        <taxon>Oryzeae</taxon>
        <taxon>Oryzinae</taxon>
        <taxon>Oryza</taxon>
    </lineage>
</organism>
<dbReference type="EnsemblPlants" id="ORGLA07G0179400.1">
    <property type="protein sequence ID" value="ORGLA07G0179400.1"/>
    <property type="gene ID" value="ORGLA07G0179400"/>
</dbReference>
<sequence length="136" mass="14106">MGGSSRNNNGGRTAEAAPAPASGTANTVVALVLLLVAASAVVFLLSPPTPAATRIGRHGDGGPRREPVELAIGLAGHESWLDAVRAWAKLACLKLRPPEPREKVAWCCSRNGAAVEVCFLTAARVCQGTICAARRR</sequence>
<proteinExistence type="predicted"/>
<keyword evidence="2" id="KW-0812">Transmembrane</keyword>
<dbReference type="GeneID" id="127778685"/>
<dbReference type="eggNOG" id="ENOG502R3JE">
    <property type="taxonomic scope" value="Eukaryota"/>
</dbReference>
<evidence type="ECO:0000256" key="1">
    <source>
        <dbReference type="SAM" id="MobiDB-lite"/>
    </source>
</evidence>
<accession>I1QCF2</accession>
<reference evidence="3 4" key="2">
    <citation type="submission" date="2018-04" db="EMBL/GenBank/DDBJ databases">
        <title>OglaRS2 (Oryza glaberrima Reference Sequence Version 2).</title>
        <authorList>
            <person name="Zhang J."/>
            <person name="Kudrna D."/>
            <person name="Lee S."/>
            <person name="Talag J."/>
            <person name="Rajasekar S."/>
            <person name="Wing R.A."/>
        </authorList>
    </citation>
    <scope>NUCLEOTIDE SEQUENCE [LARGE SCALE GENOMIC DNA]</scope>
    <source>
        <strain evidence="3 4">cv. IRGC 96717</strain>
    </source>
</reference>
<dbReference type="HOGENOM" id="CLU_116470_0_0_1"/>
<dbReference type="Gramene" id="ORGLA07G0179400.1">
    <property type="protein sequence ID" value="ORGLA07G0179400.1"/>
    <property type="gene ID" value="ORGLA07G0179400"/>
</dbReference>
<dbReference type="STRING" id="4538.I1QCF2"/>